<dbReference type="OrthoDB" id="3521160at2"/>
<dbReference type="Gene3D" id="3.20.20.370">
    <property type="entry name" value="Glycoside hydrolase/deacetylase"/>
    <property type="match status" value="1"/>
</dbReference>
<feature type="compositionally biased region" description="Low complexity" evidence="1">
    <location>
        <begin position="32"/>
        <end position="47"/>
    </location>
</feature>
<sequence>MNQLSWPATILLGILLGLAAVGAERSADDEGAAAAGGATASPTASSDGGDGPDSGSGSGESSGDSSADSDGETSPDTGGEPLDYSVTLTFDDGPHPVYTPQVLELLDQYDATAVFCVVGQRLREHPEVVRQIVDAGHALCNHTDTHDDQLSERDRDEIEQQIAEADEAIDTAVGDDVAVRYFRQPNTAVQPEVEEVLDEFGLEPLDWTVDPRDWSRPGTMSIVQDVLGQIRPGAVILLHDGGGDRSQTVAALEQILAGLDAAGYRTVLPGDS</sequence>
<keyword evidence="5" id="KW-1185">Reference proteome</keyword>
<gene>
    <name evidence="4" type="ORF">E1269_14040</name>
</gene>
<accession>A0A4R5DC98</accession>
<feature type="compositionally biased region" description="Gly residues" evidence="1">
    <location>
        <begin position="48"/>
        <end position="60"/>
    </location>
</feature>
<evidence type="ECO:0000259" key="3">
    <source>
        <dbReference type="PROSITE" id="PS51677"/>
    </source>
</evidence>
<dbReference type="Proteomes" id="UP000294739">
    <property type="component" value="Unassembled WGS sequence"/>
</dbReference>
<name>A0A4R5DC98_9ACTN</name>
<dbReference type="EMBL" id="SMKZ01000018">
    <property type="protein sequence ID" value="TDE09441.1"/>
    <property type="molecule type" value="Genomic_DNA"/>
</dbReference>
<feature type="domain" description="NodB homology" evidence="3">
    <location>
        <begin position="84"/>
        <end position="267"/>
    </location>
</feature>
<dbReference type="InterPro" id="IPR011330">
    <property type="entry name" value="Glyco_hydro/deAcase_b/a-brl"/>
</dbReference>
<dbReference type="InterPro" id="IPR050248">
    <property type="entry name" value="Polysacc_deacetylase_ArnD"/>
</dbReference>
<dbReference type="RefSeq" id="WP_131895494.1">
    <property type="nucleotide sequence ID" value="NZ_SMKZ01000018.1"/>
</dbReference>
<dbReference type="Pfam" id="PF01522">
    <property type="entry name" value="Polysacc_deac_1"/>
    <property type="match status" value="1"/>
</dbReference>
<evidence type="ECO:0000256" key="2">
    <source>
        <dbReference type="SAM" id="SignalP"/>
    </source>
</evidence>
<evidence type="ECO:0000313" key="4">
    <source>
        <dbReference type="EMBL" id="TDE09441.1"/>
    </source>
</evidence>
<dbReference type="InParanoid" id="A0A4R5DC98"/>
<dbReference type="CDD" id="cd10917">
    <property type="entry name" value="CE4_NodB_like_6s_7s"/>
    <property type="match status" value="1"/>
</dbReference>
<proteinExistence type="predicted"/>
<feature type="chain" id="PRO_5039224439" evidence="2">
    <location>
        <begin position="20"/>
        <end position="272"/>
    </location>
</feature>
<evidence type="ECO:0000313" key="5">
    <source>
        <dbReference type="Proteomes" id="UP000294739"/>
    </source>
</evidence>
<dbReference type="AlphaFoldDB" id="A0A4R5DC98"/>
<organism evidence="4 5">
    <name type="scientific">Jiangella asiatica</name>
    <dbReference type="NCBI Taxonomy" id="2530372"/>
    <lineage>
        <taxon>Bacteria</taxon>
        <taxon>Bacillati</taxon>
        <taxon>Actinomycetota</taxon>
        <taxon>Actinomycetes</taxon>
        <taxon>Jiangellales</taxon>
        <taxon>Jiangellaceae</taxon>
        <taxon>Jiangella</taxon>
    </lineage>
</organism>
<dbReference type="GO" id="GO:0016810">
    <property type="term" value="F:hydrolase activity, acting on carbon-nitrogen (but not peptide) bonds"/>
    <property type="evidence" value="ECO:0007669"/>
    <property type="project" value="InterPro"/>
</dbReference>
<evidence type="ECO:0000256" key="1">
    <source>
        <dbReference type="SAM" id="MobiDB-lite"/>
    </source>
</evidence>
<dbReference type="GO" id="GO:0005975">
    <property type="term" value="P:carbohydrate metabolic process"/>
    <property type="evidence" value="ECO:0007669"/>
    <property type="project" value="InterPro"/>
</dbReference>
<dbReference type="PROSITE" id="PS51677">
    <property type="entry name" value="NODB"/>
    <property type="match status" value="1"/>
</dbReference>
<dbReference type="PANTHER" id="PTHR10587">
    <property type="entry name" value="GLYCOSYL TRANSFERASE-RELATED"/>
    <property type="match status" value="1"/>
</dbReference>
<protein>
    <submittedName>
        <fullName evidence="4">Polysaccharide deacetylase family protein</fullName>
    </submittedName>
</protein>
<keyword evidence="2" id="KW-0732">Signal</keyword>
<feature type="signal peptide" evidence="2">
    <location>
        <begin position="1"/>
        <end position="19"/>
    </location>
</feature>
<reference evidence="4 5" key="1">
    <citation type="submission" date="2019-03" db="EMBL/GenBank/DDBJ databases">
        <title>Draft genome sequences of novel Actinobacteria.</title>
        <authorList>
            <person name="Sahin N."/>
            <person name="Ay H."/>
            <person name="Saygin H."/>
        </authorList>
    </citation>
    <scope>NUCLEOTIDE SEQUENCE [LARGE SCALE GENOMIC DNA]</scope>
    <source>
        <strain evidence="4 5">5K138</strain>
    </source>
</reference>
<dbReference type="SUPFAM" id="SSF88713">
    <property type="entry name" value="Glycoside hydrolase/deacetylase"/>
    <property type="match status" value="1"/>
</dbReference>
<feature type="region of interest" description="Disordered" evidence="1">
    <location>
        <begin position="25"/>
        <end position="93"/>
    </location>
</feature>
<dbReference type="InterPro" id="IPR002509">
    <property type="entry name" value="NODB_dom"/>
</dbReference>
<comment type="caution">
    <text evidence="4">The sequence shown here is derived from an EMBL/GenBank/DDBJ whole genome shotgun (WGS) entry which is preliminary data.</text>
</comment>